<feature type="region of interest" description="Disordered" evidence="6">
    <location>
        <begin position="918"/>
        <end position="970"/>
    </location>
</feature>
<dbReference type="InterPro" id="IPR005372">
    <property type="entry name" value="UPF0182"/>
</dbReference>
<evidence type="ECO:0000256" key="5">
    <source>
        <dbReference type="HAMAP-Rule" id="MF_01600"/>
    </source>
</evidence>
<feature type="transmembrane region" description="Helical" evidence="5">
    <location>
        <begin position="125"/>
        <end position="145"/>
    </location>
</feature>
<dbReference type="Proteomes" id="UP000183263">
    <property type="component" value="Unassembled WGS sequence"/>
</dbReference>
<feature type="transmembrane region" description="Helical" evidence="5">
    <location>
        <begin position="283"/>
        <end position="301"/>
    </location>
</feature>
<dbReference type="EMBL" id="FNDN01000005">
    <property type="protein sequence ID" value="SDI10773.1"/>
    <property type="molecule type" value="Genomic_DNA"/>
</dbReference>
<accession>A0A1G8HVW0</accession>
<feature type="transmembrane region" description="Helical" evidence="5">
    <location>
        <begin position="229"/>
        <end position="251"/>
    </location>
</feature>
<dbReference type="GO" id="GO:0005576">
    <property type="term" value="C:extracellular region"/>
    <property type="evidence" value="ECO:0007669"/>
    <property type="project" value="TreeGrafter"/>
</dbReference>
<evidence type="ECO:0000256" key="6">
    <source>
        <dbReference type="SAM" id="MobiDB-lite"/>
    </source>
</evidence>
<sequence length="1020" mass="111343">MQGTEGPRGPRRLGPGEGPPELTRGRRRIVVVLVALVAALLIVPRFVAVYTDWLWFGEVGFRQVWGTVLVTRLLLFVVVTGLVAGPIFLAVMLAYRARPIFAPRASQDDPVASARTTAMRRPKTYAAGVALLLGIPVGLAAQANWTMVHLFLHGGSFGATDAEFGHDIGFYVFDLPFYRSVLNWLFLAVFFAFCASLATHALFGGVRLPANLGRSGDRSRERSFPFTRAAGIQLTAIAGTFILLKAVAYWLDRYSLLWSGRKEPTFTGAGFTDITAVLPARTIMFAIAVLCALAFFATLIVRDLRLPAMALSLLVLSSVLVGGVWPLTVEQFSVRPNAADRESPYIERNIEATRQAYRIGDDRVHTVDYPGIGTRPPREVPADATTLANVRILDPTVLSRTFTQQQQLKNFYGFTPTLDVDRYEVNGELRDYVVAVRELSPGSLSGNQTQWVNRHSVYTHGNGFVAAPANRVNAAVRDATDGGAGSDSGYPIYAVSDIASQATGRQLIPVEQPRVYYGELIAGGEADYAIVGGEPGEPPREYDTDTSQYTYTGSGGVPVGNWLNRLAFAARYTERNILFSGVIGSESKIIFNRDPRQRVEMVAPWLTTDGNPYPAVVDGRIVWIVDGYTTLDHYPYAQRSVLTEPADPVAGTRTAVREVSYVRNSVKATVDAYDGTVTLYQNDTEDPVLDAWMKAFPGTVQPEDTVSDELRAHFRYPEDVFRVQRQLLAKYHVDDPREFFTNNAFWSVPSDPTVEANPTQPPYYVLLGDRETTEPSFRLVSAMVGFNREFLSAYLSVESDPENYGRIEALRLPTDTQTQGPQQTQNSMISDTRVASERTLLERSNRIHYGNLLTLPISDGGILYVEPLYTERLSAATNGSTFPQLSRMLVSYREPGTGGVRVGYAPTLAEALDQVFGGGTGRMATPPGGDAAPQRELPAEAMEEAAPDAASPQDGTEAPTDGVGPPVPAAPTTELAAAARELETAMASARDAQHRGDFTAYGIALDRLQRAIDAYLDAGG</sequence>
<keyword evidence="3 5" id="KW-1133">Transmembrane helix</keyword>
<feature type="region of interest" description="Disordered" evidence="6">
    <location>
        <begin position="1"/>
        <end position="21"/>
    </location>
</feature>
<proteinExistence type="inferred from homology"/>
<dbReference type="OrthoDB" id="9763654at2"/>
<feature type="transmembrane region" description="Helical" evidence="5">
    <location>
        <begin position="29"/>
        <end position="53"/>
    </location>
</feature>
<dbReference type="NCBIfam" id="NF000825">
    <property type="entry name" value="PRK00068.1"/>
    <property type="match status" value="1"/>
</dbReference>
<keyword evidence="1 5" id="KW-1003">Cell membrane</keyword>
<dbReference type="RefSeq" id="WP_083343031.1">
    <property type="nucleotide sequence ID" value="NZ_CP048813.1"/>
</dbReference>
<feature type="transmembrane region" description="Helical" evidence="5">
    <location>
        <begin position="73"/>
        <end position="95"/>
    </location>
</feature>
<dbReference type="AlphaFoldDB" id="A0A1G8HVW0"/>
<evidence type="ECO:0000256" key="3">
    <source>
        <dbReference type="ARBA" id="ARBA00022989"/>
    </source>
</evidence>
<dbReference type="PANTHER" id="PTHR39344">
    <property type="entry name" value="UPF0182 PROTEIN SLL1060"/>
    <property type="match status" value="1"/>
</dbReference>
<dbReference type="Pfam" id="PF03699">
    <property type="entry name" value="UPF0182"/>
    <property type="match status" value="1"/>
</dbReference>
<comment type="similarity">
    <text evidence="5">Belongs to the UPF0182 family.</text>
</comment>
<name>A0A1G8HVW0_9NOCA</name>
<keyword evidence="2 5" id="KW-0812">Transmembrane</keyword>
<organism evidence="7 8">
    <name type="scientific">Rhodococcus triatomae</name>
    <dbReference type="NCBI Taxonomy" id="300028"/>
    <lineage>
        <taxon>Bacteria</taxon>
        <taxon>Bacillati</taxon>
        <taxon>Actinomycetota</taxon>
        <taxon>Actinomycetes</taxon>
        <taxon>Mycobacteriales</taxon>
        <taxon>Nocardiaceae</taxon>
        <taxon>Rhodococcus</taxon>
    </lineage>
</organism>
<dbReference type="GO" id="GO:0005886">
    <property type="term" value="C:plasma membrane"/>
    <property type="evidence" value="ECO:0007669"/>
    <property type="project" value="UniProtKB-SubCell"/>
</dbReference>
<dbReference type="NCBIfam" id="NF009097">
    <property type="entry name" value="PRK12438.1"/>
    <property type="match status" value="1"/>
</dbReference>
<evidence type="ECO:0000313" key="7">
    <source>
        <dbReference type="EMBL" id="SDI10773.1"/>
    </source>
</evidence>
<gene>
    <name evidence="7" type="ORF">SAMN05444695_10582</name>
</gene>
<feature type="transmembrane region" description="Helical" evidence="5">
    <location>
        <begin position="308"/>
        <end position="327"/>
    </location>
</feature>
<evidence type="ECO:0000313" key="8">
    <source>
        <dbReference type="Proteomes" id="UP000183263"/>
    </source>
</evidence>
<evidence type="ECO:0000256" key="4">
    <source>
        <dbReference type="ARBA" id="ARBA00023136"/>
    </source>
</evidence>
<dbReference type="PANTHER" id="PTHR39344:SF1">
    <property type="entry name" value="UPF0182 PROTEIN SLL1060"/>
    <property type="match status" value="1"/>
</dbReference>
<keyword evidence="8" id="KW-1185">Reference proteome</keyword>
<reference evidence="7 8" key="1">
    <citation type="submission" date="2016-10" db="EMBL/GenBank/DDBJ databases">
        <authorList>
            <person name="de Groot N.N."/>
        </authorList>
    </citation>
    <scope>NUCLEOTIDE SEQUENCE [LARGE SCALE GENOMIC DNA]</scope>
    <source>
        <strain evidence="7 8">DSM 44892</strain>
    </source>
</reference>
<protein>
    <recommendedName>
        <fullName evidence="5">UPF0182 protein SAMN05444695_10582</fullName>
    </recommendedName>
</protein>
<dbReference type="HAMAP" id="MF_01600">
    <property type="entry name" value="UPF0182"/>
    <property type="match status" value="1"/>
</dbReference>
<evidence type="ECO:0000256" key="2">
    <source>
        <dbReference type="ARBA" id="ARBA00022692"/>
    </source>
</evidence>
<feature type="transmembrane region" description="Helical" evidence="5">
    <location>
        <begin position="184"/>
        <end position="208"/>
    </location>
</feature>
<keyword evidence="4 5" id="KW-0472">Membrane</keyword>
<evidence type="ECO:0000256" key="1">
    <source>
        <dbReference type="ARBA" id="ARBA00022475"/>
    </source>
</evidence>
<comment type="subcellular location">
    <subcellularLocation>
        <location evidence="5">Cell membrane</location>
        <topology evidence="5">Multi-pass membrane protein</topology>
    </subcellularLocation>
</comment>